<dbReference type="PANTHER" id="PTHR21015:SF22">
    <property type="entry name" value="GLYCOSYLTRANSFERASE"/>
    <property type="match status" value="1"/>
</dbReference>
<evidence type="ECO:0000256" key="6">
    <source>
        <dbReference type="ARBA" id="ARBA00022984"/>
    </source>
</evidence>
<feature type="binding site" evidence="10">
    <location>
        <position position="188"/>
    </location>
    <ligand>
        <name>UDP-N-acetyl-alpha-D-glucosamine</name>
        <dbReference type="ChEBI" id="CHEBI:57705"/>
    </ligand>
</feature>
<dbReference type="PANTHER" id="PTHR21015">
    <property type="entry name" value="UDP-N-ACETYLGLUCOSAMINE--N-ACETYLMURAMYL-(PENTAPEPTIDE) PYROPHOSPHORYL-UNDECAPRENOL N-ACETYLGLUCOSAMINE TRANSFERASE 1"/>
    <property type="match status" value="1"/>
</dbReference>
<evidence type="ECO:0000256" key="4">
    <source>
        <dbReference type="ARBA" id="ARBA00022679"/>
    </source>
</evidence>
<gene>
    <name evidence="10" type="primary">murG</name>
    <name evidence="13" type="ORF">SAMN02745724_03939</name>
</gene>
<feature type="domain" description="Glycosyltransferase family 28 N-terminal" evidence="11">
    <location>
        <begin position="9"/>
        <end position="145"/>
    </location>
</feature>
<dbReference type="HAMAP" id="MF_00033">
    <property type="entry name" value="MurG"/>
    <property type="match status" value="1"/>
</dbReference>
<dbReference type="OrthoDB" id="9808936at2"/>
<feature type="binding site" evidence="10">
    <location>
        <position position="165"/>
    </location>
    <ligand>
        <name>UDP-N-acetyl-alpha-D-glucosamine</name>
        <dbReference type="ChEBI" id="CHEBI:57705"/>
    </ligand>
</feature>
<feature type="binding site" evidence="10">
    <location>
        <begin position="15"/>
        <end position="17"/>
    </location>
    <ligand>
        <name>UDP-N-acetyl-alpha-D-glucosamine</name>
        <dbReference type="ChEBI" id="CHEBI:57705"/>
    </ligand>
</feature>
<evidence type="ECO:0000256" key="2">
    <source>
        <dbReference type="ARBA" id="ARBA00022618"/>
    </source>
</evidence>
<protein>
    <recommendedName>
        <fullName evidence="10">UDP-N-acetylglucosamine--N-acetylmuramyl-(pentapeptide) pyrophosphoryl-undecaprenol N-acetylglucosamine transferase</fullName>
        <ecNumber evidence="10">2.4.1.227</ecNumber>
    </recommendedName>
    <alternativeName>
        <fullName evidence="10">Undecaprenyl-PP-MurNAc-pentapeptide-UDPGlcNAc GlcNAc transferase</fullName>
    </alternativeName>
</protein>
<keyword evidence="6 10" id="KW-0573">Peptidoglycan synthesis</keyword>
<name>A0A1I1QM79_9GAMM</name>
<comment type="subcellular location">
    <subcellularLocation>
        <location evidence="10">Cell membrane</location>
        <topology evidence="10">Peripheral membrane protein</topology>
        <orientation evidence="10">Cytoplasmic side</orientation>
    </subcellularLocation>
</comment>
<keyword evidence="9 10" id="KW-0961">Cell wall biogenesis/degradation</keyword>
<proteinExistence type="inferred from homology"/>
<sequence length="358" mass="38808">MNKKYKKLMIVAGGTGGHIFPGIAVAEYLLKQGWQVVWLGTSDRMEADVVPKHGLNIRFIDVQGVRGNGLKRLLKAPLMILKAIFQARTVMIQEQPDVLLGMGGYVTGPAGIAAKTLGIPLLVHEQNAVAGMSNKLLAKFSNQVLAAFPGAFSDIKYQVVGNPVRESVANIKHEFSTESCRILVVGGSLGAKVLNDELPNVFSQLNCSKTVEVWHQTGKGNLGAVKASYQKLELSAKVEQFIDDIDTAYAWADIVICRSGALTVSEIAAAGKMALFVPFPHAVDDHQTANAAFLVSNQAALLLQQRDLNQQSLIKLLKPFVEQPELIKKMAGKAKSYAQIDATEQVAKYIEKHSDYAA</sequence>
<feature type="binding site" evidence="10">
    <location>
        <position position="287"/>
    </location>
    <ligand>
        <name>UDP-N-acetyl-alpha-D-glucosamine</name>
        <dbReference type="ChEBI" id="CHEBI:57705"/>
    </ligand>
</feature>
<dbReference type="GO" id="GO:0005975">
    <property type="term" value="P:carbohydrate metabolic process"/>
    <property type="evidence" value="ECO:0007669"/>
    <property type="project" value="InterPro"/>
</dbReference>
<dbReference type="Gene3D" id="3.40.50.2000">
    <property type="entry name" value="Glycogen Phosphorylase B"/>
    <property type="match status" value="2"/>
</dbReference>
<evidence type="ECO:0000313" key="13">
    <source>
        <dbReference type="EMBL" id="SFD23234.1"/>
    </source>
</evidence>
<dbReference type="Pfam" id="PF03033">
    <property type="entry name" value="Glyco_transf_28"/>
    <property type="match status" value="1"/>
</dbReference>
<evidence type="ECO:0000256" key="1">
    <source>
        <dbReference type="ARBA" id="ARBA00022475"/>
    </source>
</evidence>
<dbReference type="Pfam" id="PF04101">
    <property type="entry name" value="Glyco_tran_28_C"/>
    <property type="match status" value="1"/>
</dbReference>
<dbReference type="SUPFAM" id="SSF53756">
    <property type="entry name" value="UDP-Glycosyltransferase/glycogen phosphorylase"/>
    <property type="match status" value="1"/>
</dbReference>
<evidence type="ECO:0000256" key="7">
    <source>
        <dbReference type="ARBA" id="ARBA00023136"/>
    </source>
</evidence>
<dbReference type="GO" id="GO:0008360">
    <property type="term" value="P:regulation of cell shape"/>
    <property type="evidence" value="ECO:0007669"/>
    <property type="project" value="UniProtKB-KW"/>
</dbReference>
<feature type="binding site" evidence="10">
    <location>
        <position position="242"/>
    </location>
    <ligand>
        <name>UDP-N-acetyl-alpha-D-glucosamine</name>
        <dbReference type="ChEBI" id="CHEBI:57705"/>
    </ligand>
</feature>
<evidence type="ECO:0000256" key="9">
    <source>
        <dbReference type="ARBA" id="ARBA00023316"/>
    </source>
</evidence>
<comment type="function">
    <text evidence="10">Cell wall formation. Catalyzes the transfer of a GlcNAc subunit on undecaprenyl-pyrophosphoryl-MurNAc-pentapeptide (lipid intermediate I) to form undecaprenyl-pyrophosphoryl-MurNAc-(pentapeptide)GlcNAc (lipid intermediate II).</text>
</comment>
<keyword evidence="4 10" id="KW-0808">Transferase</keyword>
<dbReference type="GO" id="GO:0050511">
    <property type="term" value="F:undecaprenyldiphospho-muramoylpentapeptide beta-N-acetylglucosaminyltransferase activity"/>
    <property type="evidence" value="ECO:0007669"/>
    <property type="project" value="UniProtKB-UniRule"/>
</dbReference>
<dbReference type="EMBL" id="FOLO01000042">
    <property type="protein sequence ID" value="SFD23234.1"/>
    <property type="molecule type" value="Genomic_DNA"/>
</dbReference>
<comment type="catalytic activity">
    <reaction evidence="10">
        <text>di-trans,octa-cis-undecaprenyl diphospho-N-acetyl-alpha-D-muramoyl-L-alanyl-D-glutamyl-meso-2,6-diaminopimeloyl-D-alanyl-D-alanine + UDP-N-acetyl-alpha-D-glucosamine = di-trans,octa-cis-undecaprenyl diphospho-[N-acetyl-alpha-D-glucosaminyl-(1-&gt;4)]-N-acetyl-alpha-D-muramoyl-L-alanyl-D-glutamyl-meso-2,6-diaminopimeloyl-D-alanyl-D-alanine + UDP + H(+)</text>
        <dbReference type="Rhea" id="RHEA:31227"/>
        <dbReference type="ChEBI" id="CHEBI:15378"/>
        <dbReference type="ChEBI" id="CHEBI:57705"/>
        <dbReference type="ChEBI" id="CHEBI:58223"/>
        <dbReference type="ChEBI" id="CHEBI:61387"/>
        <dbReference type="ChEBI" id="CHEBI:61388"/>
        <dbReference type="EC" id="2.4.1.227"/>
    </reaction>
</comment>
<dbReference type="CDD" id="cd03785">
    <property type="entry name" value="GT28_MurG"/>
    <property type="match status" value="1"/>
</dbReference>
<dbReference type="NCBIfam" id="TIGR01133">
    <property type="entry name" value="murG"/>
    <property type="match status" value="1"/>
</dbReference>
<dbReference type="InterPro" id="IPR007235">
    <property type="entry name" value="Glyco_trans_28_C"/>
</dbReference>
<dbReference type="GO" id="GO:0009252">
    <property type="term" value="P:peptidoglycan biosynthetic process"/>
    <property type="evidence" value="ECO:0007669"/>
    <property type="project" value="UniProtKB-UniRule"/>
</dbReference>
<feature type="binding site" evidence="10">
    <location>
        <position position="127"/>
    </location>
    <ligand>
        <name>UDP-N-acetyl-alpha-D-glucosamine</name>
        <dbReference type="ChEBI" id="CHEBI:57705"/>
    </ligand>
</feature>
<evidence type="ECO:0000256" key="3">
    <source>
        <dbReference type="ARBA" id="ARBA00022676"/>
    </source>
</evidence>
<keyword evidence="1 10" id="KW-1003">Cell membrane</keyword>
<evidence type="ECO:0000256" key="8">
    <source>
        <dbReference type="ARBA" id="ARBA00023306"/>
    </source>
</evidence>
<organism evidence="13 14">
    <name type="scientific">Pseudoalteromonas denitrificans DSM 6059</name>
    <dbReference type="NCBI Taxonomy" id="1123010"/>
    <lineage>
        <taxon>Bacteria</taxon>
        <taxon>Pseudomonadati</taxon>
        <taxon>Pseudomonadota</taxon>
        <taxon>Gammaproteobacteria</taxon>
        <taxon>Alteromonadales</taxon>
        <taxon>Pseudoalteromonadaceae</taxon>
        <taxon>Pseudoalteromonas</taxon>
    </lineage>
</organism>
<comment type="similarity">
    <text evidence="10">Belongs to the glycosyltransferase 28 family. MurG subfamily.</text>
</comment>
<keyword evidence="2 10" id="KW-0132">Cell division</keyword>
<dbReference type="AlphaFoldDB" id="A0A1I1QM79"/>
<dbReference type="InterPro" id="IPR006009">
    <property type="entry name" value="GlcNAc_MurG"/>
</dbReference>
<evidence type="ECO:0000256" key="5">
    <source>
        <dbReference type="ARBA" id="ARBA00022960"/>
    </source>
</evidence>
<keyword evidence="3 10" id="KW-0328">Glycosyltransferase</keyword>
<evidence type="ECO:0000256" key="10">
    <source>
        <dbReference type="HAMAP-Rule" id="MF_00033"/>
    </source>
</evidence>
<dbReference type="STRING" id="1123010.SAMN02745724_03939"/>
<evidence type="ECO:0000259" key="12">
    <source>
        <dbReference type="Pfam" id="PF04101"/>
    </source>
</evidence>
<dbReference type="GO" id="GO:0071555">
    <property type="term" value="P:cell wall organization"/>
    <property type="evidence" value="ECO:0007669"/>
    <property type="project" value="UniProtKB-KW"/>
</dbReference>
<dbReference type="Proteomes" id="UP000198862">
    <property type="component" value="Unassembled WGS sequence"/>
</dbReference>
<keyword evidence="14" id="KW-1185">Reference proteome</keyword>
<keyword evidence="7 10" id="KW-0472">Membrane</keyword>
<feature type="domain" description="Glycosyl transferase family 28 C-terminal" evidence="12">
    <location>
        <begin position="182"/>
        <end position="339"/>
    </location>
</feature>
<dbReference type="RefSeq" id="WP_091988627.1">
    <property type="nucleotide sequence ID" value="NZ_FOLO01000042.1"/>
</dbReference>
<evidence type="ECO:0000259" key="11">
    <source>
        <dbReference type="Pfam" id="PF03033"/>
    </source>
</evidence>
<feature type="binding site" evidence="10">
    <location>
        <begin position="261"/>
        <end position="266"/>
    </location>
    <ligand>
        <name>UDP-N-acetyl-alpha-D-glucosamine</name>
        <dbReference type="ChEBI" id="CHEBI:57705"/>
    </ligand>
</feature>
<dbReference type="GO" id="GO:0051991">
    <property type="term" value="F:UDP-N-acetyl-D-glucosamine:N-acetylmuramoyl-L-alanyl-D-glutamyl-meso-2,6-diaminopimelyl-D-alanyl-D-alanine-diphosphoundecaprenol 4-beta-N-acetylglucosaminlytransferase activity"/>
    <property type="evidence" value="ECO:0007669"/>
    <property type="project" value="RHEA"/>
</dbReference>
<dbReference type="InterPro" id="IPR004276">
    <property type="entry name" value="GlycoTrans_28_N"/>
</dbReference>
<dbReference type="UniPathway" id="UPA00219"/>
<dbReference type="GO" id="GO:0051301">
    <property type="term" value="P:cell division"/>
    <property type="evidence" value="ECO:0007669"/>
    <property type="project" value="UniProtKB-KW"/>
</dbReference>
<dbReference type="GO" id="GO:0005886">
    <property type="term" value="C:plasma membrane"/>
    <property type="evidence" value="ECO:0007669"/>
    <property type="project" value="UniProtKB-SubCell"/>
</dbReference>
<accession>A0A1I1QM79</accession>
<dbReference type="EC" id="2.4.1.227" evidence="10"/>
<evidence type="ECO:0000313" key="14">
    <source>
        <dbReference type="Proteomes" id="UP000198862"/>
    </source>
</evidence>
<keyword evidence="5 10" id="KW-0133">Cell shape</keyword>
<keyword evidence="8 10" id="KW-0131">Cell cycle</keyword>
<reference evidence="13 14" key="1">
    <citation type="submission" date="2016-10" db="EMBL/GenBank/DDBJ databases">
        <authorList>
            <person name="de Groot N.N."/>
        </authorList>
    </citation>
    <scope>NUCLEOTIDE SEQUENCE [LARGE SCALE GENOMIC DNA]</scope>
    <source>
        <strain evidence="13 14">DSM 6059</strain>
    </source>
</reference>
<comment type="pathway">
    <text evidence="10">Cell wall biogenesis; peptidoglycan biosynthesis.</text>
</comment>